<dbReference type="Gene3D" id="3.40.30.10">
    <property type="entry name" value="Glutaredoxin"/>
    <property type="match status" value="1"/>
</dbReference>
<feature type="signal peptide" evidence="1">
    <location>
        <begin position="1"/>
        <end position="19"/>
    </location>
</feature>
<accession>A0A845A5C8</accession>
<dbReference type="Pfam" id="PF13462">
    <property type="entry name" value="Thioredoxin_4"/>
    <property type="match status" value="1"/>
</dbReference>
<evidence type="ECO:0000313" key="4">
    <source>
        <dbReference type="Proteomes" id="UP000460561"/>
    </source>
</evidence>
<keyword evidence="1" id="KW-0732">Signal</keyword>
<reference evidence="3 4" key="1">
    <citation type="submission" date="2019-12" db="EMBL/GenBank/DDBJ databases">
        <title>Genomic-based taxomic classification of the family Erythrobacteraceae.</title>
        <authorList>
            <person name="Xu L."/>
        </authorList>
    </citation>
    <scope>NUCLEOTIDE SEQUENCE [LARGE SCALE GENOMIC DNA]</scope>
    <source>
        <strain evidence="3 4">DSM 18604</strain>
    </source>
</reference>
<gene>
    <name evidence="3" type="ORF">GRI39_00495</name>
</gene>
<dbReference type="RefSeq" id="WP_160737760.1">
    <property type="nucleotide sequence ID" value="NZ_WTYQ01000001.1"/>
</dbReference>
<evidence type="ECO:0000259" key="2">
    <source>
        <dbReference type="Pfam" id="PF13462"/>
    </source>
</evidence>
<dbReference type="Proteomes" id="UP000460561">
    <property type="component" value="Unassembled WGS sequence"/>
</dbReference>
<dbReference type="Gene3D" id="1.10.40.110">
    <property type="match status" value="1"/>
</dbReference>
<feature type="domain" description="Thioredoxin-like fold" evidence="2">
    <location>
        <begin position="61"/>
        <end position="245"/>
    </location>
</feature>
<evidence type="ECO:0000313" key="3">
    <source>
        <dbReference type="EMBL" id="MXP24529.1"/>
    </source>
</evidence>
<dbReference type="InterPro" id="IPR012336">
    <property type="entry name" value="Thioredoxin-like_fold"/>
</dbReference>
<dbReference type="SUPFAM" id="SSF52833">
    <property type="entry name" value="Thioredoxin-like"/>
    <property type="match status" value="1"/>
</dbReference>
<organism evidence="3 4">
    <name type="scientific">Altericroceibacterium indicum</name>
    <dbReference type="NCBI Taxonomy" id="374177"/>
    <lineage>
        <taxon>Bacteria</taxon>
        <taxon>Pseudomonadati</taxon>
        <taxon>Pseudomonadota</taxon>
        <taxon>Alphaproteobacteria</taxon>
        <taxon>Sphingomonadales</taxon>
        <taxon>Erythrobacteraceae</taxon>
        <taxon>Altericroceibacterium</taxon>
    </lineage>
</organism>
<proteinExistence type="predicted"/>
<feature type="chain" id="PRO_5032976165" evidence="1">
    <location>
        <begin position="20"/>
        <end position="250"/>
    </location>
</feature>
<keyword evidence="4" id="KW-1185">Reference proteome</keyword>
<sequence length="250" mass="26406">MTLFRRTTLALMAAPIALALSACGSSDDKAGTGEVAGEAIAAIPAPAGQSWNETASESPEGGYIVGNPDAPLKLMEYASLTCPHCAVFSQDASGPIEKYINSGVVSYELRNQIHDPLDLTMAMLVRCGTDESFHPLSTQVWANLEPIITKAQSNSAALNAAIQADANTRYQKIAEAAGLIDFFAARGISRDQAMKCLANGKEAEQIASNSETQSNKLDVTGTPTFFLNGKLLEGNTWAQIEPALQKAGAR</sequence>
<dbReference type="AlphaFoldDB" id="A0A845A5C8"/>
<protein>
    <submittedName>
        <fullName evidence="3">Thioredoxin domain-containing protein</fullName>
    </submittedName>
</protein>
<dbReference type="PROSITE" id="PS51257">
    <property type="entry name" value="PROKAR_LIPOPROTEIN"/>
    <property type="match status" value="1"/>
</dbReference>
<dbReference type="EMBL" id="WTYQ01000001">
    <property type="protein sequence ID" value="MXP24529.1"/>
    <property type="molecule type" value="Genomic_DNA"/>
</dbReference>
<name>A0A845A5C8_9SPHN</name>
<evidence type="ECO:0000256" key="1">
    <source>
        <dbReference type="SAM" id="SignalP"/>
    </source>
</evidence>
<dbReference type="InterPro" id="IPR036249">
    <property type="entry name" value="Thioredoxin-like_sf"/>
</dbReference>
<dbReference type="OrthoDB" id="8478320at2"/>
<comment type="caution">
    <text evidence="3">The sequence shown here is derived from an EMBL/GenBank/DDBJ whole genome shotgun (WGS) entry which is preliminary data.</text>
</comment>